<name>A0A1H1RNX9_9ACTN</name>
<dbReference type="EMBL" id="LT629758">
    <property type="protein sequence ID" value="SDS37405.1"/>
    <property type="molecule type" value="Genomic_DNA"/>
</dbReference>
<protein>
    <submittedName>
        <fullName evidence="1">Uncharacterized protein</fullName>
    </submittedName>
</protein>
<evidence type="ECO:0000313" key="2">
    <source>
        <dbReference type="Proteomes" id="UP000198688"/>
    </source>
</evidence>
<keyword evidence="2" id="KW-1185">Reference proteome</keyword>
<dbReference type="AlphaFoldDB" id="A0A1H1RNX9"/>
<gene>
    <name evidence="1" type="ORF">SAMN04489716_0645</name>
</gene>
<dbReference type="RefSeq" id="WP_092541416.1">
    <property type="nucleotide sequence ID" value="NZ_BOMJ01000016.1"/>
</dbReference>
<dbReference type="OrthoDB" id="4225191at2"/>
<sequence>MTETTDLPGRLVRDERHWAFGDPRPQAPWVPPHRLRVWEFASGKLLAMVTDNGGYTEKNTARLLERIREDHPGRAVEIIAYEPGGAMMFCGYTRMITEGPEAPHWALIPVTEYDALVARLEPPFEIDDEEAEGSFFGTG</sequence>
<evidence type="ECO:0000313" key="1">
    <source>
        <dbReference type="EMBL" id="SDS37405.1"/>
    </source>
</evidence>
<dbReference type="Proteomes" id="UP000198688">
    <property type="component" value="Chromosome I"/>
</dbReference>
<accession>A0A1H1RNX9</accession>
<reference evidence="1 2" key="1">
    <citation type="submission" date="2016-10" db="EMBL/GenBank/DDBJ databases">
        <authorList>
            <person name="de Groot N.N."/>
        </authorList>
    </citation>
    <scope>NUCLEOTIDE SEQUENCE [LARGE SCALE GENOMIC DNA]</scope>
    <source>
        <strain evidence="1 2">DSM 43941</strain>
    </source>
</reference>
<organism evidence="1 2">
    <name type="scientific">Actinoplanes derwentensis</name>
    <dbReference type="NCBI Taxonomy" id="113562"/>
    <lineage>
        <taxon>Bacteria</taxon>
        <taxon>Bacillati</taxon>
        <taxon>Actinomycetota</taxon>
        <taxon>Actinomycetes</taxon>
        <taxon>Micromonosporales</taxon>
        <taxon>Micromonosporaceae</taxon>
        <taxon>Actinoplanes</taxon>
    </lineage>
</organism>
<proteinExistence type="predicted"/>